<dbReference type="PROSITE" id="PS50102">
    <property type="entry name" value="RRM"/>
    <property type="match status" value="1"/>
</dbReference>
<evidence type="ECO:0000256" key="1">
    <source>
        <dbReference type="ARBA" id="ARBA00004123"/>
    </source>
</evidence>
<dbReference type="PANTHER" id="PTHR48033">
    <property type="entry name" value="RNA-BINDING (RRM/RBD/RNP MOTIFS) FAMILY PROTEIN"/>
    <property type="match status" value="1"/>
</dbReference>
<evidence type="ECO:0000313" key="6">
    <source>
        <dbReference type="Proteomes" id="UP001201812"/>
    </source>
</evidence>
<dbReference type="PANTHER" id="PTHR48033:SF17">
    <property type="entry name" value="RRM DOMAIN-CONTAINING PROTEIN"/>
    <property type="match status" value="1"/>
</dbReference>
<organism evidence="5 6">
    <name type="scientific">Ditylenchus destructor</name>
    <dbReference type="NCBI Taxonomy" id="166010"/>
    <lineage>
        <taxon>Eukaryota</taxon>
        <taxon>Metazoa</taxon>
        <taxon>Ecdysozoa</taxon>
        <taxon>Nematoda</taxon>
        <taxon>Chromadorea</taxon>
        <taxon>Rhabditida</taxon>
        <taxon>Tylenchina</taxon>
        <taxon>Tylenchomorpha</taxon>
        <taxon>Sphaerularioidea</taxon>
        <taxon>Anguinidae</taxon>
        <taxon>Anguininae</taxon>
        <taxon>Ditylenchus</taxon>
    </lineage>
</organism>
<gene>
    <name evidence="5" type="ORF">DdX_17072</name>
</gene>
<accession>A0AAD4MNY9</accession>
<evidence type="ECO:0000259" key="4">
    <source>
        <dbReference type="PROSITE" id="PS50102"/>
    </source>
</evidence>
<feature type="domain" description="RRM" evidence="4">
    <location>
        <begin position="21"/>
        <end position="98"/>
    </location>
</feature>
<dbReference type="GO" id="GO:0003723">
    <property type="term" value="F:RNA binding"/>
    <property type="evidence" value="ECO:0007669"/>
    <property type="project" value="UniProtKB-UniRule"/>
</dbReference>
<dbReference type="EMBL" id="JAKKPZ010000165">
    <property type="protein sequence ID" value="KAI1699841.1"/>
    <property type="molecule type" value="Genomic_DNA"/>
</dbReference>
<keyword evidence="6" id="KW-1185">Reference proteome</keyword>
<keyword evidence="3" id="KW-0694">RNA-binding</keyword>
<dbReference type="GO" id="GO:0010468">
    <property type="term" value="P:regulation of gene expression"/>
    <property type="evidence" value="ECO:0007669"/>
    <property type="project" value="TreeGrafter"/>
</dbReference>
<dbReference type="GO" id="GO:0000785">
    <property type="term" value="C:chromatin"/>
    <property type="evidence" value="ECO:0007669"/>
    <property type="project" value="TreeGrafter"/>
</dbReference>
<dbReference type="AlphaFoldDB" id="A0AAD4MNY9"/>
<dbReference type="InterPro" id="IPR000504">
    <property type="entry name" value="RRM_dom"/>
</dbReference>
<dbReference type="GO" id="GO:0005654">
    <property type="term" value="C:nucleoplasm"/>
    <property type="evidence" value="ECO:0007669"/>
    <property type="project" value="TreeGrafter"/>
</dbReference>
<dbReference type="SUPFAM" id="SSF54928">
    <property type="entry name" value="RNA-binding domain, RBD"/>
    <property type="match status" value="1"/>
</dbReference>
<name>A0AAD4MNY9_9BILA</name>
<sequence length="287" mass="31413">MESIAGPSSQTFQKPAANLSNRIFLGNLSDDLEEAAIKSYCKTWGELVECRVMREPKSKKSRGFGFLAYKSDISASHFMNGRPHYIGDKKIDVKLVVPAIRTQAAYSAFPVTNRIFVSISDLDTQLSKFELEQHFAAFGPIAEISLHSPDSEGSVTSEDFSRPESTSGRSNIAYAILDFLSPAAVEKCLKSENQAIGPAKLGIRKIVTSQSVAKRKFEIRANEVSFAKEGPPPAKIPTLLSSNYELPVTNPIPASAKEYVAAPMVWTRAANSLNKTSNDPLRGYGYQ</sequence>
<evidence type="ECO:0000256" key="2">
    <source>
        <dbReference type="ARBA" id="ARBA00023242"/>
    </source>
</evidence>
<proteinExistence type="predicted"/>
<dbReference type="SMART" id="SM00360">
    <property type="entry name" value="RRM"/>
    <property type="match status" value="2"/>
</dbReference>
<evidence type="ECO:0000313" key="5">
    <source>
        <dbReference type="EMBL" id="KAI1699841.1"/>
    </source>
</evidence>
<comment type="subcellular location">
    <subcellularLocation>
        <location evidence="1">Nucleus</location>
    </subcellularLocation>
</comment>
<protein>
    <submittedName>
        <fullName evidence="5">RNA recognition motif domain-containing protein</fullName>
    </submittedName>
</protein>
<dbReference type="Proteomes" id="UP001201812">
    <property type="component" value="Unassembled WGS sequence"/>
</dbReference>
<dbReference type="InterPro" id="IPR012677">
    <property type="entry name" value="Nucleotide-bd_a/b_plait_sf"/>
</dbReference>
<reference evidence="5" key="1">
    <citation type="submission" date="2022-01" db="EMBL/GenBank/DDBJ databases">
        <title>Genome Sequence Resource for Two Populations of Ditylenchus destructor, the Migratory Endoparasitic Phytonematode.</title>
        <authorList>
            <person name="Zhang H."/>
            <person name="Lin R."/>
            <person name="Xie B."/>
        </authorList>
    </citation>
    <scope>NUCLEOTIDE SEQUENCE</scope>
    <source>
        <strain evidence="5">BazhouSP</strain>
    </source>
</reference>
<dbReference type="InterPro" id="IPR035979">
    <property type="entry name" value="RBD_domain_sf"/>
</dbReference>
<comment type="caution">
    <text evidence="5">The sequence shown here is derived from an EMBL/GenBank/DDBJ whole genome shotgun (WGS) entry which is preliminary data.</text>
</comment>
<dbReference type="Pfam" id="PF00076">
    <property type="entry name" value="RRM_1"/>
    <property type="match status" value="1"/>
</dbReference>
<evidence type="ECO:0000256" key="3">
    <source>
        <dbReference type="PROSITE-ProRule" id="PRU00176"/>
    </source>
</evidence>
<dbReference type="Gene3D" id="3.30.70.330">
    <property type="match status" value="2"/>
</dbReference>
<keyword evidence="2" id="KW-0539">Nucleus</keyword>